<sequence>MSESGEDFDFPQDASESESRSSDSSSTSDSHHDHWPLAETLGTMPTKEDYEAFIKSKQIKNNQLQQALHTIKAELADTKAKLPKDWCCKHTQAVSAPPPDLAGCDEDVKVLGHAFFLQKLFLPSNLSDVLQQPKPTTKANDQDCYHTNQTKATGLLAEIYEESPSSLQPWISHSFFISNLDEAHKAKWKAIFYNLHKKILPLIFTNIANVAIKLATTYDCSMVPEFQKLLCNP</sequence>
<evidence type="ECO:0000256" key="2">
    <source>
        <dbReference type="SAM" id="MobiDB-lite"/>
    </source>
</evidence>
<feature type="non-terminal residue" evidence="3">
    <location>
        <position position="233"/>
    </location>
</feature>
<dbReference type="AlphaFoldDB" id="A0A9P7K7Y0"/>
<evidence type="ECO:0000313" key="3">
    <source>
        <dbReference type="EMBL" id="KAG5640453.1"/>
    </source>
</evidence>
<keyword evidence="1" id="KW-0175">Coiled coil</keyword>
<feature type="coiled-coil region" evidence="1">
    <location>
        <begin position="54"/>
        <end position="81"/>
    </location>
</feature>
<gene>
    <name evidence="3" type="ORF">DXG03_008593</name>
</gene>
<organism evidence="3 4">
    <name type="scientific">Asterophora parasitica</name>
    <dbReference type="NCBI Taxonomy" id="117018"/>
    <lineage>
        <taxon>Eukaryota</taxon>
        <taxon>Fungi</taxon>
        <taxon>Dikarya</taxon>
        <taxon>Basidiomycota</taxon>
        <taxon>Agaricomycotina</taxon>
        <taxon>Agaricomycetes</taxon>
        <taxon>Agaricomycetidae</taxon>
        <taxon>Agaricales</taxon>
        <taxon>Tricholomatineae</taxon>
        <taxon>Lyophyllaceae</taxon>
        <taxon>Asterophora</taxon>
    </lineage>
</organism>
<dbReference type="Proteomes" id="UP000775547">
    <property type="component" value="Unassembled WGS sequence"/>
</dbReference>
<keyword evidence="4" id="KW-1185">Reference proteome</keyword>
<feature type="compositionally biased region" description="Acidic residues" evidence="2">
    <location>
        <begin position="1"/>
        <end position="10"/>
    </location>
</feature>
<feature type="region of interest" description="Disordered" evidence="2">
    <location>
        <begin position="1"/>
        <end position="42"/>
    </location>
</feature>
<protein>
    <submittedName>
        <fullName evidence="3">Uncharacterized protein</fullName>
    </submittedName>
</protein>
<accession>A0A9P7K7Y0</accession>
<name>A0A9P7K7Y0_9AGAR</name>
<evidence type="ECO:0000256" key="1">
    <source>
        <dbReference type="SAM" id="Coils"/>
    </source>
</evidence>
<reference evidence="3" key="2">
    <citation type="submission" date="2021-10" db="EMBL/GenBank/DDBJ databases">
        <title>Phylogenomics reveals ancestral predisposition of the termite-cultivated fungus Termitomyces towards a domesticated lifestyle.</title>
        <authorList>
            <person name="Auxier B."/>
            <person name="Grum-Grzhimaylo A."/>
            <person name="Cardenas M.E."/>
            <person name="Lodge J.D."/>
            <person name="Laessoe T."/>
            <person name="Pedersen O."/>
            <person name="Smith M.E."/>
            <person name="Kuyper T.W."/>
            <person name="Franco-Molano E.A."/>
            <person name="Baroni T.J."/>
            <person name="Aanen D.K."/>
        </authorList>
    </citation>
    <scope>NUCLEOTIDE SEQUENCE</scope>
    <source>
        <strain evidence="3">AP01</strain>
        <tissue evidence="3">Mycelium</tissue>
    </source>
</reference>
<comment type="caution">
    <text evidence="3">The sequence shown here is derived from an EMBL/GenBank/DDBJ whole genome shotgun (WGS) entry which is preliminary data.</text>
</comment>
<proteinExistence type="predicted"/>
<evidence type="ECO:0000313" key="4">
    <source>
        <dbReference type="Proteomes" id="UP000775547"/>
    </source>
</evidence>
<reference evidence="3" key="1">
    <citation type="submission" date="2020-07" db="EMBL/GenBank/DDBJ databases">
        <authorList>
            <person name="Nieuwenhuis M."/>
            <person name="Van De Peppel L.J.J."/>
        </authorList>
    </citation>
    <scope>NUCLEOTIDE SEQUENCE</scope>
    <source>
        <strain evidence="3">AP01</strain>
        <tissue evidence="3">Mycelium</tissue>
    </source>
</reference>
<dbReference type="OrthoDB" id="10585710at2759"/>
<dbReference type="EMBL" id="JABCKV010000716">
    <property type="protein sequence ID" value="KAG5640453.1"/>
    <property type="molecule type" value="Genomic_DNA"/>
</dbReference>